<dbReference type="PANTHER" id="PTHR43065">
    <property type="entry name" value="SENSOR HISTIDINE KINASE"/>
    <property type="match status" value="1"/>
</dbReference>
<dbReference type="Pfam" id="PF02518">
    <property type="entry name" value="HATPase_c"/>
    <property type="match status" value="1"/>
</dbReference>
<comment type="catalytic activity">
    <reaction evidence="1">
        <text>ATP + protein L-histidine = ADP + protein N-phospho-L-histidine.</text>
        <dbReference type="EC" id="2.7.13.3"/>
    </reaction>
</comment>
<evidence type="ECO:0000256" key="4">
    <source>
        <dbReference type="ARBA" id="ARBA00022679"/>
    </source>
</evidence>
<dbReference type="CDD" id="cd00075">
    <property type="entry name" value="HATPase"/>
    <property type="match status" value="1"/>
</dbReference>
<keyword evidence="10" id="KW-0472">Membrane</keyword>
<feature type="domain" description="PAS" evidence="12">
    <location>
        <begin position="310"/>
        <end position="357"/>
    </location>
</feature>
<keyword evidence="3" id="KW-0597">Phosphoprotein</keyword>
<dbReference type="EMBL" id="VNHM01000004">
    <property type="protein sequence ID" value="TYO96543.1"/>
    <property type="molecule type" value="Genomic_DNA"/>
</dbReference>
<dbReference type="SMART" id="SM00091">
    <property type="entry name" value="PAS"/>
    <property type="match status" value="2"/>
</dbReference>
<keyword evidence="10" id="KW-1133">Transmembrane helix</keyword>
<evidence type="ECO:0000256" key="10">
    <source>
        <dbReference type="SAM" id="Phobius"/>
    </source>
</evidence>
<evidence type="ECO:0000256" key="7">
    <source>
        <dbReference type="ARBA" id="ARBA00022840"/>
    </source>
</evidence>
<dbReference type="InterPro" id="IPR036890">
    <property type="entry name" value="HATPase_C_sf"/>
</dbReference>
<evidence type="ECO:0000256" key="9">
    <source>
        <dbReference type="SAM" id="MobiDB-lite"/>
    </source>
</evidence>
<evidence type="ECO:0000256" key="3">
    <source>
        <dbReference type="ARBA" id="ARBA00022553"/>
    </source>
</evidence>
<dbReference type="PROSITE" id="PS50109">
    <property type="entry name" value="HIS_KIN"/>
    <property type="match status" value="1"/>
</dbReference>
<keyword evidence="6 13" id="KW-0418">Kinase</keyword>
<dbReference type="SMART" id="SM00388">
    <property type="entry name" value="HisKA"/>
    <property type="match status" value="1"/>
</dbReference>
<dbReference type="InterPro" id="IPR035965">
    <property type="entry name" value="PAS-like_dom_sf"/>
</dbReference>
<organism evidence="13 14">
    <name type="scientific">Desulfallas thermosapovorans DSM 6562</name>
    <dbReference type="NCBI Taxonomy" id="1121431"/>
    <lineage>
        <taxon>Bacteria</taxon>
        <taxon>Bacillati</taxon>
        <taxon>Bacillota</taxon>
        <taxon>Clostridia</taxon>
        <taxon>Eubacteriales</taxon>
        <taxon>Desulfallaceae</taxon>
        <taxon>Desulfallas</taxon>
    </lineage>
</organism>
<dbReference type="InterPro" id="IPR000014">
    <property type="entry name" value="PAS"/>
</dbReference>
<name>A0A5S4ZWR1_9FIRM</name>
<dbReference type="CDD" id="cd00130">
    <property type="entry name" value="PAS"/>
    <property type="match status" value="2"/>
</dbReference>
<evidence type="ECO:0000256" key="2">
    <source>
        <dbReference type="ARBA" id="ARBA00012438"/>
    </source>
</evidence>
<dbReference type="PRINTS" id="PR00344">
    <property type="entry name" value="BCTRLSENSOR"/>
</dbReference>
<dbReference type="GO" id="GO:0000155">
    <property type="term" value="F:phosphorelay sensor kinase activity"/>
    <property type="evidence" value="ECO:0007669"/>
    <property type="project" value="InterPro"/>
</dbReference>
<comment type="caution">
    <text evidence="13">The sequence shown here is derived from an EMBL/GenBank/DDBJ whole genome shotgun (WGS) entry which is preliminary data.</text>
</comment>
<evidence type="ECO:0000256" key="1">
    <source>
        <dbReference type="ARBA" id="ARBA00000085"/>
    </source>
</evidence>
<sequence>MKLEKGLIQLRECYIFAHLTYCILSASYLMGWVKTIQLSQSNTQLRILWLACMIAVLALIPIQHRIITKTFYRVEQGLLWDKIIYSFTICAVYLPIVQVLPGGAGTGILVIVPVILNSIICGTVYGIGTSLVISVWILTSQISAIITSPELLTSYIINLLLLISTAWFVGQSFQYIKKLFYNLVENERHRNDLLDNLGVATLYIDNSGDVVFCNKRFIDLFGSAQFNKINVRDIIEKHLPFIHIDSNITKGQLAGFLLKIPPAFGQAVDQRGKQLPVQCFTHPVSSGLDGKNDIVICVHDISLSKTLETERARSNYFFDFFNTGLIVTDSSGKIIEANPRAEALLNINKDNILNDNLGNFISRLTGYQASFALQQSANYEVEIESRTILLHCTELSGTTRDRLGGLCIVDDITENKDMERKVQRSATLSAIGELAAGTAHEIRNPLTSIRGFLQLLQEKKEARIGDYNNYFTIMLREVDRINSITTEFLKLARTEKPVLNRVSLTGITNSIWELLQSDALLKDITLVRELDPHIPPIMGNDDLIKQAIINLAQNALQFTSRGGTVKVTVSKNNRNVVLTVADNGSGIDQSILPRIFDPFFTTRAEGTGLGLAITSKIVNDLDGTIRVTSRPGQGTSFSIKFPVADPNYTSSPRPGAGDRPDPVTAGPANPQAPTETKRPAPVRAQFP</sequence>
<dbReference type="SMART" id="SM00387">
    <property type="entry name" value="HATPase_c"/>
    <property type="match status" value="1"/>
</dbReference>
<dbReference type="GO" id="GO:0005524">
    <property type="term" value="F:ATP binding"/>
    <property type="evidence" value="ECO:0007669"/>
    <property type="project" value="UniProtKB-KW"/>
</dbReference>
<feature type="transmembrane region" description="Helical" evidence="10">
    <location>
        <begin position="83"/>
        <end position="100"/>
    </location>
</feature>
<feature type="region of interest" description="Disordered" evidence="9">
    <location>
        <begin position="635"/>
        <end position="687"/>
    </location>
</feature>
<dbReference type="InterPro" id="IPR036097">
    <property type="entry name" value="HisK_dim/P_sf"/>
</dbReference>
<evidence type="ECO:0000256" key="8">
    <source>
        <dbReference type="ARBA" id="ARBA00023012"/>
    </source>
</evidence>
<reference evidence="13 14" key="1">
    <citation type="submission" date="2019-07" db="EMBL/GenBank/DDBJ databases">
        <title>Genomic Encyclopedia of Type Strains, Phase I: the one thousand microbial genomes (KMG-I) project.</title>
        <authorList>
            <person name="Kyrpides N."/>
        </authorList>
    </citation>
    <scope>NUCLEOTIDE SEQUENCE [LARGE SCALE GENOMIC DNA]</scope>
    <source>
        <strain evidence="13 14">DSM 6562</strain>
    </source>
</reference>
<dbReference type="InterPro" id="IPR004358">
    <property type="entry name" value="Sig_transdc_His_kin-like_C"/>
</dbReference>
<feature type="transmembrane region" description="Helical" evidence="10">
    <location>
        <begin position="151"/>
        <end position="170"/>
    </location>
</feature>
<dbReference type="CDD" id="cd00082">
    <property type="entry name" value="HisKA"/>
    <property type="match status" value="1"/>
</dbReference>
<dbReference type="SUPFAM" id="SSF55785">
    <property type="entry name" value="PYP-like sensor domain (PAS domain)"/>
    <property type="match status" value="1"/>
</dbReference>
<dbReference type="InterPro" id="IPR005479">
    <property type="entry name" value="CPAse_ATP-bd"/>
</dbReference>
<dbReference type="Gene3D" id="3.30.565.10">
    <property type="entry name" value="Histidine kinase-like ATPase, C-terminal domain"/>
    <property type="match status" value="1"/>
</dbReference>
<feature type="transmembrane region" description="Helical" evidence="10">
    <location>
        <begin position="45"/>
        <end position="62"/>
    </location>
</feature>
<dbReference type="InterPro" id="IPR005467">
    <property type="entry name" value="His_kinase_dom"/>
</dbReference>
<dbReference type="SUPFAM" id="SSF55874">
    <property type="entry name" value="ATPase domain of HSP90 chaperone/DNA topoisomerase II/histidine kinase"/>
    <property type="match status" value="1"/>
</dbReference>
<dbReference type="InterPro" id="IPR003594">
    <property type="entry name" value="HATPase_dom"/>
</dbReference>
<dbReference type="PROSITE" id="PS50112">
    <property type="entry name" value="PAS"/>
    <property type="match status" value="1"/>
</dbReference>
<dbReference type="Proteomes" id="UP000323166">
    <property type="component" value="Unassembled WGS sequence"/>
</dbReference>
<evidence type="ECO:0000313" key="14">
    <source>
        <dbReference type="Proteomes" id="UP000323166"/>
    </source>
</evidence>
<dbReference type="Pfam" id="PF13426">
    <property type="entry name" value="PAS_9"/>
    <property type="match status" value="1"/>
</dbReference>
<gene>
    <name evidence="13" type="ORF">LX24_01012</name>
</gene>
<keyword evidence="14" id="KW-1185">Reference proteome</keyword>
<feature type="transmembrane region" description="Helical" evidence="10">
    <location>
        <begin position="106"/>
        <end position="139"/>
    </location>
</feature>
<accession>A0A5S4ZWR1</accession>
<evidence type="ECO:0000259" key="11">
    <source>
        <dbReference type="PROSITE" id="PS50109"/>
    </source>
</evidence>
<dbReference type="AlphaFoldDB" id="A0A5S4ZWR1"/>
<feature type="transmembrane region" description="Helical" evidence="10">
    <location>
        <begin position="12"/>
        <end position="33"/>
    </location>
</feature>
<dbReference type="PANTHER" id="PTHR43065:SF10">
    <property type="entry name" value="PEROXIDE STRESS-ACTIVATED HISTIDINE KINASE MAK3"/>
    <property type="match status" value="1"/>
</dbReference>
<dbReference type="PROSITE" id="PS00867">
    <property type="entry name" value="CPSASE_2"/>
    <property type="match status" value="1"/>
</dbReference>
<dbReference type="SUPFAM" id="SSF47384">
    <property type="entry name" value="Homodimeric domain of signal transducing histidine kinase"/>
    <property type="match status" value="1"/>
</dbReference>
<dbReference type="EC" id="2.7.13.3" evidence="2"/>
<keyword evidence="8" id="KW-0902">Two-component regulatory system</keyword>
<feature type="domain" description="Histidine kinase" evidence="11">
    <location>
        <begin position="437"/>
        <end position="645"/>
    </location>
</feature>
<proteinExistence type="predicted"/>
<dbReference type="Gene3D" id="1.10.287.130">
    <property type="match status" value="1"/>
</dbReference>
<keyword evidence="4" id="KW-0808">Transferase</keyword>
<dbReference type="Pfam" id="PF00512">
    <property type="entry name" value="HisKA"/>
    <property type="match status" value="1"/>
</dbReference>
<keyword evidence="7" id="KW-0067">ATP-binding</keyword>
<evidence type="ECO:0000313" key="13">
    <source>
        <dbReference type="EMBL" id="TYO96543.1"/>
    </source>
</evidence>
<protein>
    <recommendedName>
        <fullName evidence="2">histidine kinase</fullName>
        <ecNumber evidence="2">2.7.13.3</ecNumber>
    </recommendedName>
</protein>
<keyword evidence="10" id="KW-0812">Transmembrane</keyword>
<dbReference type="Gene3D" id="3.30.450.20">
    <property type="entry name" value="PAS domain"/>
    <property type="match status" value="1"/>
</dbReference>
<keyword evidence="5" id="KW-0547">Nucleotide-binding</keyword>
<dbReference type="Pfam" id="PF13188">
    <property type="entry name" value="PAS_8"/>
    <property type="match status" value="1"/>
</dbReference>
<dbReference type="InterPro" id="IPR003661">
    <property type="entry name" value="HisK_dim/P_dom"/>
</dbReference>
<evidence type="ECO:0000256" key="5">
    <source>
        <dbReference type="ARBA" id="ARBA00022741"/>
    </source>
</evidence>
<evidence type="ECO:0000256" key="6">
    <source>
        <dbReference type="ARBA" id="ARBA00022777"/>
    </source>
</evidence>
<evidence type="ECO:0000259" key="12">
    <source>
        <dbReference type="PROSITE" id="PS50112"/>
    </source>
</evidence>